<evidence type="ECO:0000259" key="14">
    <source>
        <dbReference type="Pfam" id="PF17808"/>
    </source>
</evidence>
<keyword evidence="10" id="KW-0378">Hydrolase</keyword>
<feature type="domain" description="Purple acid phosphatase N-terminal" evidence="13">
    <location>
        <begin position="119"/>
        <end position="223"/>
    </location>
</feature>
<protein>
    <recommendedName>
        <fullName evidence="10">Purple acid phosphatase</fullName>
        <ecNumber evidence="10">3.1.3.2</ecNumber>
    </recommendedName>
</protein>
<name>A0ABS8SJB9_DATST</name>
<evidence type="ECO:0000259" key="12">
    <source>
        <dbReference type="Pfam" id="PF14008"/>
    </source>
</evidence>
<dbReference type="InterPro" id="IPR008963">
    <property type="entry name" value="Purple_acid_Pase-like_N"/>
</dbReference>
<dbReference type="InterPro" id="IPR041792">
    <property type="entry name" value="MPP_PAP"/>
</dbReference>
<keyword evidence="16" id="KW-1185">Reference proteome</keyword>
<feature type="domain" description="Calcineurin-like phosphoesterase" evidence="11">
    <location>
        <begin position="235"/>
        <end position="450"/>
    </location>
</feature>
<keyword evidence="8" id="KW-0862">Zinc</keyword>
<keyword evidence="7" id="KW-0732">Signal</keyword>
<comment type="similarity">
    <text evidence="4 10">Belongs to the metallophosphoesterase superfamily. Purple acid phosphatase family.</text>
</comment>
<evidence type="ECO:0000256" key="1">
    <source>
        <dbReference type="ARBA" id="ARBA00001947"/>
    </source>
</evidence>
<dbReference type="Pfam" id="PF00149">
    <property type="entry name" value="Metallophos"/>
    <property type="match status" value="1"/>
</dbReference>
<comment type="cofactor">
    <cofactor evidence="2">
        <name>Fe cation</name>
        <dbReference type="ChEBI" id="CHEBI:24875"/>
    </cofactor>
</comment>
<dbReference type="EC" id="3.1.3.2" evidence="10"/>
<dbReference type="Pfam" id="PF17808">
    <property type="entry name" value="fn3_PAP"/>
    <property type="match status" value="1"/>
</dbReference>
<evidence type="ECO:0000256" key="3">
    <source>
        <dbReference type="ARBA" id="ARBA00004613"/>
    </source>
</evidence>
<keyword evidence="6" id="KW-0964">Secreted</keyword>
<comment type="subcellular location">
    <subcellularLocation>
        <location evidence="3">Secreted</location>
    </subcellularLocation>
</comment>
<dbReference type="SUPFAM" id="SSF56300">
    <property type="entry name" value="Metallo-dependent phosphatases"/>
    <property type="match status" value="1"/>
</dbReference>
<evidence type="ECO:0000256" key="4">
    <source>
        <dbReference type="ARBA" id="ARBA00008723"/>
    </source>
</evidence>
<evidence type="ECO:0000256" key="5">
    <source>
        <dbReference type="ARBA" id="ARBA00011738"/>
    </source>
</evidence>
<evidence type="ECO:0000313" key="15">
    <source>
        <dbReference type="EMBL" id="MCD7458878.1"/>
    </source>
</evidence>
<dbReference type="Gene3D" id="3.60.21.10">
    <property type="match status" value="1"/>
</dbReference>
<dbReference type="Pfam" id="PF14008">
    <property type="entry name" value="Metallophos_C"/>
    <property type="match status" value="1"/>
</dbReference>
<proteinExistence type="inferred from homology"/>
<evidence type="ECO:0000259" key="11">
    <source>
        <dbReference type="Pfam" id="PF00149"/>
    </source>
</evidence>
<evidence type="ECO:0000256" key="9">
    <source>
        <dbReference type="ARBA" id="ARBA00023180"/>
    </source>
</evidence>
<organism evidence="15 16">
    <name type="scientific">Datura stramonium</name>
    <name type="common">Jimsonweed</name>
    <name type="synonym">Common thornapple</name>
    <dbReference type="NCBI Taxonomy" id="4076"/>
    <lineage>
        <taxon>Eukaryota</taxon>
        <taxon>Viridiplantae</taxon>
        <taxon>Streptophyta</taxon>
        <taxon>Embryophyta</taxon>
        <taxon>Tracheophyta</taxon>
        <taxon>Spermatophyta</taxon>
        <taxon>Magnoliopsida</taxon>
        <taxon>eudicotyledons</taxon>
        <taxon>Gunneridae</taxon>
        <taxon>Pentapetalae</taxon>
        <taxon>asterids</taxon>
        <taxon>lamiids</taxon>
        <taxon>Solanales</taxon>
        <taxon>Solanaceae</taxon>
        <taxon>Solanoideae</taxon>
        <taxon>Datureae</taxon>
        <taxon>Datura</taxon>
    </lineage>
</organism>
<feature type="domain" description="Purple acid phosphatase Fn3-like" evidence="14">
    <location>
        <begin position="26"/>
        <end position="94"/>
    </location>
</feature>
<dbReference type="CDD" id="cd00839">
    <property type="entry name" value="MPP_PAPs"/>
    <property type="match status" value="1"/>
</dbReference>
<dbReference type="PANTHER" id="PTHR45778:SF8">
    <property type="entry name" value="PURPLE ACID PHOSPHATASE"/>
    <property type="match status" value="1"/>
</dbReference>
<accession>A0ABS8SJB9</accession>
<dbReference type="Pfam" id="PF16656">
    <property type="entry name" value="Pur_ac_phosph_N"/>
    <property type="match status" value="1"/>
</dbReference>
<comment type="cofactor">
    <cofactor evidence="1">
        <name>Zn(2+)</name>
        <dbReference type="ChEBI" id="CHEBI:29105"/>
    </cofactor>
</comment>
<comment type="caution">
    <text evidence="15">The sequence shown here is derived from an EMBL/GenBank/DDBJ whole genome shotgun (WGS) entry which is preliminary data.</text>
</comment>
<dbReference type="SUPFAM" id="SSF49363">
    <property type="entry name" value="Purple acid phosphatase, N-terminal domain"/>
    <property type="match status" value="1"/>
</dbReference>
<evidence type="ECO:0000256" key="8">
    <source>
        <dbReference type="ARBA" id="ARBA00022833"/>
    </source>
</evidence>
<evidence type="ECO:0000256" key="10">
    <source>
        <dbReference type="RuleBase" id="RU361203"/>
    </source>
</evidence>
<sequence>MEQPLSGIQIHKTVLALTKSASIQVAGPMLLGQKGEDVEEVTINIQNAQPSEDDWVGVFSPADFNKSICPPVTKEEKKYGAPFLCTAPLKFKFGGLSSPKLIAISNHIAFANPKAPLYPRLALGKSWDIMTVTWTSGYNIDEAVPFVEWGWKGHAQQRSPAGTLTFHRNSMCGTPASTVGWRDPGFIHTSFLKDLWPNMVYTYKLGHILSNGSIVWSKQYSFKSPPFPGQESLQRVVIFGDMGKQERDGSNEYANYQPGSLMTTDTLIKDLDNIDIVFLIGDLPYANGYISQWDQFTAQVEPITSRVPFMIASGNHERTWENSGSIYTGQDSGGECGVPAETLYYVPAENRAKFWYAADYGMFHFCIADTEHDWREGSEQYKFIEQCFASANRHKQPWLIFAAHRVLGYSSNDWYAREGSFEEPMGREHLQKLWQKYKVDMAFFGHVHNYERICQIYQNQCVNEETSHYSGIVNGTIHVVAGGGGSHLSHFTPLNTTWSVFKDYDWGFVKLTAFNQSSLLFEYKKSRDGKVYDSFTISRDYKDVLACVHDGCEPTTLAS</sequence>
<dbReference type="InterPro" id="IPR015914">
    <property type="entry name" value="PAPs_N"/>
</dbReference>
<evidence type="ECO:0000256" key="2">
    <source>
        <dbReference type="ARBA" id="ARBA00001962"/>
    </source>
</evidence>
<dbReference type="EMBL" id="JACEIK010000548">
    <property type="protein sequence ID" value="MCD7458878.1"/>
    <property type="molecule type" value="Genomic_DNA"/>
</dbReference>
<dbReference type="PANTHER" id="PTHR45778">
    <property type="entry name" value="PURPLE ACID PHOSPHATASE-RELATED"/>
    <property type="match status" value="1"/>
</dbReference>
<dbReference type="InterPro" id="IPR040974">
    <property type="entry name" value="Fn3_PAP"/>
</dbReference>
<dbReference type="InterPro" id="IPR025733">
    <property type="entry name" value="PAPs_C"/>
</dbReference>
<dbReference type="InterPro" id="IPR004843">
    <property type="entry name" value="Calcineurin-like_PHP"/>
</dbReference>
<reference evidence="15 16" key="1">
    <citation type="journal article" date="2021" name="BMC Genomics">
        <title>Datura genome reveals duplications of psychoactive alkaloid biosynthetic genes and high mutation rate following tissue culture.</title>
        <authorList>
            <person name="Rajewski A."/>
            <person name="Carter-House D."/>
            <person name="Stajich J."/>
            <person name="Litt A."/>
        </authorList>
    </citation>
    <scope>NUCLEOTIDE SEQUENCE [LARGE SCALE GENOMIC DNA]</scope>
    <source>
        <strain evidence="15">AR-01</strain>
    </source>
</reference>
<dbReference type="InterPro" id="IPR029052">
    <property type="entry name" value="Metallo-depent_PP-like"/>
</dbReference>
<comment type="subunit">
    <text evidence="5">Homodimer.</text>
</comment>
<evidence type="ECO:0000313" key="16">
    <source>
        <dbReference type="Proteomes" id="UP000823775"/>
    </source>
</evidence>
<gene>
    <name evidence="15" type="primary">PAP27_5</name>
    <name evidence="15" type="ORF">HAX54_039473</name>
</gene>
<comment type="catalytic activity">
    <reaction evidence="10">
        <text>a phosphate monoester + H2O = an alcohol + phosphate</text>
        <dbReference type="Rhea" id="RHEA:15017"/>
        <dbReference type="ChEBI" id="CHEBI:15377"/>
        <dbReference type="ChEBI" id="CHEBI:30879"/>
        <dbReference type="ChEBI" id="CHEBI:43474"/>
        <dbReference type="ChEBI" id="CHEBI:67140"/>
        <dbReference type="EC" id="3.1.3.2"/>
    </reaction>
</comment>
<feature type="domain" description="Purple acid phosphatase C-terminal" evidence="12">
    <location>
        <begin position="475"/>
        <end position="534"/>
    </location>
</feature>
<dbReference type="Gene3D" id="2.60.40.380">
    <property type="entry name" value="Purple acid phosphatase-like, N-terminal"/>
    <property type="match status" value="1"/>
</dbReference>
<evidence type="ECO:0000259" key="13">
    <source>
        <dbReference type="Pfam" id="PF16656"/>
    </source>
</evidence>
<dbReference type="Proteomes" id="UP000823775">
    <property type="component" value="Unassembled WGS sequence"/>
</dbReference>
<evidence type="ECO:0000256" key="7">
    <source>
        <dbReference type="ARBA" id="ARBA00022729"/>
    </source>
</evidence>
<evidence type="ECO:0000256" key="6">
    <source>
        <dbReference type="ARBA" id="ARBA00022525"/>
    </source>
</evidence>
<keyword evidence="9" id="KW-0325">Glycoprotein</keyword>